<dbReference type="PANTHER" id="PTHR11803">
    <property type="entry name" value="2-IMINOBUTANOATE/2-IMINOPROPANOATE DEAMINASE RIDA"/>
    <property type="match status" value="1"/>
</dbReference>
<dbReference type="STRING" id="1146883.BLASA_1670"/>
<dbReference type="eggNOG" id="COG0251">
    <property type="taxonomic scope" value="Bacteria"/>
</dbReference>
<dbReference type="GO" id="GO:0005829">
    <property type="term" value="C:cytosol"/>
    <property type="evidence" value="ECO:0007669"/>
    <property type="project" value="TreeGrafter"/>
</dbReference>
<dbReference type="GO" id="GO:0019239">
    <property type="term" value="F:deaminase activity"/>
    <property type="evidence" value="ECO:0007669"/>
    <property type="project" value="TreeGrafter"/>
</dbReference>
<dbReference type="OrthoDB" id="9803101at2"/>
<keyword evidence="3" id="KW-1185">Reference proteome</keyword>
<evidence type="ECO:0000313" key="2">
    <source>
        <dbReference type="EMBL" id="CCG02593.1"/>
    </source>
</evidence>
<protein>
    <submittedName>
        <fullName evidence="2">Endoribonuclease</fullName>
    </submittedName>
</protein>
<organism evidence="2 3">
    <name type="scientific">Blastococcus saxobsidens (strain DD2)</name>
    <dbReference type="NCBI Taxonomy" id="1146883"/>
    <lineage>
        <taxon>Bacteria</taxon>
        <taxon>Bacillati</taxon>
        <taxon>Actinomycetota</taxon>
        <taxon>Actinomycetes</taxon>
        <taxon>Geodermatophilales</taxon>
        <taxon>Geodermatophilaceae</taxon>
        <taxon>Blastococcus</taxon>
    </lineage>
</organism>
<dbReference type="EMBL" id="FO117623">
    <property type="protein sequence ID" value="CCG02593.1"/>
    <property type="molecule type" value="Genomic_DNA"/>
</dbReference>
<dbReference type="Proteomes" id="UP000007517">
    <property type="component" value="Chromosome"/>
</dbReference>
<dbReference type="InterPro" id="IPR006175">
    <property type="entry name" value="YjgF/YER057c/UK114"/>
</dbReference>
<dbReference type="Pfam" id="PF01042">
    <property type="entry name" value="Ribonuc_L-PSP"/>
    <property type="match status" value="1"/>
</dbReference>
<dbReference type="AlphaFoldDB" id="H6RMF7"/>
<dbReference type="Gene3D" id="3.30.1330.40">
    <property type="entry name" value="RutC-like"/>
    <property type="match status" value="1"/>
</dbReference>
<name>H6RMF7_BLASD</name>
<reference evidence="3" key="2">
    <citation type="submission" date="2012-02" db="EMBL/GenBank/DDBJ databases">
        <title>Complete genome sequence of Blastococcus saxobsidens strain DD2.</title>
        <authorList>
            <person name="Genoscope."/>
        </authorList>
    </citation>
    <scope>NUCLEOTIDE SEQUENCE [LARGE SCALE GENOMIC DNA]</scope>
    <source>
        <strain evidence="3">DD2</strain>
    </source>
</reference>
<reference evidence="2 3" key="1">
    <citation type="journal article" date="2012" name="J. Bacteriol.">
        <title>Genome Sequence of Blastococcus saxobsidens DD2, a Stone-Inhabiting Bacterium.</title>
        <authorList>
            <person name="Chouaia B."/>
            <person name="Crotti E."/>
            <person name="Brusetti L."/>
            <person name="Daffonchio D."/>
            <person name="Essoussi I."/>
            <person name="Nouioui I."/>
            <person name="Sbissi I."/>
            <person name="Ghodhbane-Gtari F."/>
            <person name="Gtari M."/>
            <person name="Vacherie B."/>
            <person name="Barbe V."/>
            <person name="Medigue C."/>
            <person name="Gury J."/>
            <person name="Pujic P."/>
            <person name="Normand P."/>
        </authorList>
    </citation>
    <scope>NUCLEOTIDE SEQUENCE [LARGE SCALE GENOMIC DNA]</scope>
    <source>
        <strain evidence="2 3">DD2</strain>
    </source>
</reference>
<evidence type="ECO:0000256" key="1">
    <source>
        <dbReference type="ARBA" id="ARBA00010552"/>
    </source>
</evidence>
<dbReference type="PANTHER" id="PTHR11803:SF58">
    <property type="entry name" value="PROTEIN HMF1-RELATED"/>
    <property type="match status" value="1"/>
</dbReference>
<gene>
    <name evidence="2" type="primary">dfrA</name>
    <name evidence="2" type="ordered locus">BLASA_1670</name>
</gene>
<dbReference type="KEGG" id="bsd:BLASA_1670"/>
<comment type="similarity">
    <text evidence="1">Belongs to the RutC family.</text>
</comment>
<accession>H6RMF7</accession>
<dbReference type="HOGENOM" id="CLU_100715_7_2_11"/>
<dbReference type="FunFam" id="3.30.1330.40:FF:000001">
    <property type="entry name" value="L-PSP family endoribonuclease"/>
    <property type="match status" value="1"/>
</dbReference>
<dbReference type="NCBIfam" id="TIGR00004">
    <property type="entry name" value="Rid family detoxifying hydrolase"/>
    <property type="match status" value="1"/>
</dbReference>
<dbReference type="InterPro" id="IPR035959">
    <property type="entry name" value="RutC-like_sf"/>
</dbReference>
<dbReference type="SUPFAM" id="SSF55298">
    <property type="entry name" value="YjgF-like"/>
    <property type="match status" value="1"/>
</dbReference>
<dbReference type="RefSeq" id="WP_014375485.1">
    <property type="nucleotide sequence ID" value="NC_016943.1"/>
</dbReference>
<dbReference type="CDD" id="cd00448">
    <property type="entry name" value="YjgF_YER057c_UK114_family"/>
    <property type="match status" value="1"/>
</dbReference>
<proteinExistence type="inferred from homology"/>
<dbReference type="InterPro" id="IPR006056">
    <property type="entry name" value="RidA"/>
</dbReference>
<sequence>MPRFTVDAPDAPAPVGPYAHAAGHDQHGMLYLSGQTPIDPATNALVDGDVAEQAHRVFTNLGQVLAAAGRTLSDVVKVNVYLVDMADFAAVNEVYARAFDQPYPARTTVAVAGLPLGARVEIELVAGPGTMRT</sequence>
<evidence type="ECO:0000313" key="3">
    <source>
        <dbReference type="Proteomes" id="UP000007517"/>
    </source>
</evidence>